<dbReference type="OrthoDB" id="5371016at2759"/>
<dbReference type="VEuPathDB" id="FungiDB:AFUB_100230"/>
<organism evidence="1 2">
    <name type="scientific">Aspergillus fumigatus (strain CBS 144.89 / FGSC A1163 / CEA10)</name>
    <name type="common">Neosartorya fumigata</name>
    <dbReference type="NCBI Taxonomy" id="451804"/>
    <lineage>
        <taxon>Eukaryota</taxon>
        <taxon>Fungi</taxon>
        <taxon>Dikarya</taxon>
        <taxon>Ascomycota</taxon>
        <taxon>Pezizomycotina</taxon>
        <taxon>Eurotiomycetes</taxon>
        <taxon>Eurotiomycetidae</taxon>
        <taxon>Eurotiales</taxon>
        <taxon>Aspergillaceae</taxon>
        <taxon>Aspergillus</taxon>
        <taxon>Aspergillus subgen. Fumigati</taxon>
    </lineage>
</organism>
<reference evidence="1 2" key="1">
    <citation type="journal article" date="2008" name="PLoS Genet.">
        <title>Genomic islands in the pathogenic filamentous fungus Aspergillus fumigatus.</title>
        <authorList>
            <person name="Fedorova N.D."/>
            <person name="Khaldi N."/>
            <person name="Joardar V.S."/>
            <person name="Maiti R."/>
            <person name="Amedeo P."/>
            <person name="Anderson M.J."/>
            <person name="Crabtree J."/>
            <person name="Silva J.C."/>
            <person name="Badger J.H."/>
            <person name="Albarraq A."/>
            <person name="Angiuoli S."/>
            <person name="Bussey H."/>
            <person name="Bowyer P."/>
            <person name="Cotty P.J."/>
            <person name="Dyer P.S."/>
            <person name="Egan A."/>
            <person name="Galens K."/>
            <person name="Fraser-Liggett C.M."/>
            <person name="Haas B.J."/>
            <person name="Inman J.M."/>
            <person name="Kent R."/>
            <person name="Lemieux S."/>
            <person name="Malavazi I."/>
            <person name="Orvis J."/>
            <person name="Roemer T."/>
            <person name="Ronning C.M."/>
            <person name="Sundaram J.P."/>
            <person name="Sutton G."/>
            <person name="Turner G."/>
            <person name="Venter J.C."/>
            <person name="White O.R."/>
            <person name="Whitty B.R."/>
            <person name="Youngman P."/>
            <person name="Wolfe K.H."/>
            <person name="Goldman G.H."/>
            <person name="Wortman J.R."/>
            <person name="Jiang B."/>
            <person name="Denning D.W."/>
            <person name="Nierman W.C."/>
        </authorList>
    </citation>
    <scope>NUCLEOTIDE SEQUENCE [LARGE SCALE GENOMIC DNA]</scope>
    <source>
        <strain evidence="2">CBS 144.89 / FGSC A1163 / CEA10</strain>
    </source>
</reference>
<keyword evidence="2" id="KW-1185">Reference proteome</keyword>
<proteinExistence type="predicted"/>
<evidence type="ECO:0000313" key="1">
    <source>
        <dbReference type="EMBL" id="EDP47421.1"/>
    </source>
</evidence>
<sequence length="234" mass="25906">MQQVYTHEGPYESIPSTASPGLQFLRHFLPALDSLDPTTNPISPFIHPDARVVVGSGPPNRGTDVIGLLNVRQRHIQRFQHEIHKAWDIARPDTGNGNGGPRTVMFEATSGTVFRNDPDEFEVQVREFNILELQRAGSQSNGDGEGKGGFVAVEMRTFMDARPVQDQAARLQRESAYGEAKSTGWDHSTLNCRTSLQWVQPGWQHRIELCEVQSLTLISQLGFLSGPAVAANVY</sequence>
<dbReference type="AlphaFoldDB" id="B0YES7"/>
<gene>
    <name evidence="1" type="ORF">AFUB_100230</name>
</gene>
<evidence type="ECO:0000313" key="2">
    <source>
        <dbReference type="Proteomes" id="UP000001699"/>
    </source>
</evidence>
<dbReference type="EMBL" id="DS499603">
    <property type="protein sequence ID" value="EDP47421.1"/>
    <property type="molecule type" value="Genomic_DNA"/>
</dbReference>
<dbReference type="HOGENOM" id="CLU_088654_0_0_1"/>
<accession>B0YES7</accession>
<name>B0YES7_ASPFC</name>
<protein>
    <submittedName>
        <fullName evidence="1">Uncharacterized protein</fullName>
    </submittedName>
</protein>
<dbReference type="Proteomes" id="UP000001699">
    <property type="component" value="Unassembled WGS sequence"/>
</dbReference>